<evidence type="ECO:0000313" key="9">
    <source>
        <dbReference type="EMBL" id="GAA4651697.1"/>
    </source>
</evidence>
<keyword evidence="5 7" id="KW-1133">Transmembrane helix</keyword>
<evidence type="ECO:0000313" key="10">
    <source>
        <dbReference type="Proteomes" id="UP001500604"/>
    </source>
</evidence>
<evidence type="ECO:0000256" key="4">
    <source>
        <dbReference type="ARBA" id="ARBA00022692"/>
    </source>
</evidence>
<comment type="subcellular location">
    <subcellularLocation>
        <location evidence="1">Cell membrane</location>
        <topology evidence="1">Multi-pass membrane protein</topology>
    </subcellularLocation>
</comment>
<feature type="transmembrane region" description="Helical" evidence="7">
    <location>
        <begin position="129"/>
        <end position="151"/>
    </location>
</feature>
<evidence type="ECO:0000256" key="5">
    <source>
        <dbReference type="ARBA" id="ARBA00022989"/>
    </source>
</evidence>
<feature type="transmembrane region" description="Helical" evidence="7">
    <location>
        <begin position="6"/>
        <end position="22"/>
    </location>
</feature>
<protein>
    <submittedName>
        <fullName evidence="9">Carbon starvation protein A</fullName>
    </submittedName>
</protein>
<evidence type="ECO:0000256" key="2">
    <source>
        <dbReference type="ARBA" id="ARBA00007755"/>
    </source>
</evidence>
<evidence type="ECO:0000256" key="6">
    <source>
        <dbReference type="ARBA" id="ARBA00023136"/>
    </source>
</evidence>
<dbReference type="InterPro" id="IPR003706">
    <property type="entry name" value="CstA_N"/>
</dbReference>
<feature type="domain" description="CstA N-terminal" evidence="8">
    <location>
        <begin position="300"/>
        <end position="429"/>
    </location>
</feature>
<feature type="transmembrane region" description="Helical" evidence="7">
    <location>
        <begin position="266"/>
        <end position="289"/>
    </location>
</feature>
<accession>A0ABP8V7A0</accession>
<feature type="transmembrane region" description="Helical" evidence="7">
    <location>
        <begin position="229"/>
        <end position="245"/>
    </location>
</feature>
<feature type="transmembrane region" description="Helical" evidence="7">
    <location>
        <begin position="53"/>
        <end position="74"/>
    </location>
</feature>
<keyword evidence="6 7" id="KW-0472">Membrane</keyword>
<dbReference type="RefSeq" id="WP_345198124.1">
    <property type="nucleotide sequence ID" value="NZ_BAABFL010000460.1"/>
</dbReference>
<dbReference type="PANTHER" id="PTHR30252">
    <property type="entry name" value="INNER MEMBRANE PEPTIDE TRANSPORTER"/>
    <property type="match status" value="1"/>
</dbReference>
<keyword evidence="4 7" id="KW-0812">Transmembrane</keyword>
<keyword evidence="10" id="KW-1185">Reference proteome</keyword>
<feature type="transmembrane region" description="Helical" evidence="7">
    <location>
        <begin position="445"/>
        <end position="463"/>
    </location>
</feature>
<dbReference type="InterPro" id="IPR051605">
    <property type="entry name" value="CstA"/>
</dbReference>
<evidence type="ECO:0000256" key="3">
    <source>
        <dbReference type="ARBA" id="ARBA00022475"/>
    </source>
</evidence>
<feature type="transmembrane region" description="Helical" evidence="7">
    <location>
        <begin position="163"/>
        <end position="181"/>
    </location>
</feature>
<feature type="domain" description="CstA N-terminal" evidence="8">
    <location>
        <begin position="158"/>
        <end position="290"/>
    </location>
</feature>
<sequence>MISFLVSLVALVIGYLIYGALVEKWFGADPSRPTPAVTQTDGVDYVPLPWYKIFLIQFLNIAGLGPIFGAILGALYGPSAFLWIVFGCIFGGAVHDYFSGMLSIRHEGKSIPEIVGLYLGDKTRQVMRLFSIILLLLVGTVFMVGPAGLLSNLGFEGIFANKTFWLAVILAYYFIATVVPVDKLIARIYPLFGAALLIMAIGIGGALVFGNWAIPEVGTPSAHPGGLPLWPMLFITIACGAISGFHATQSPLMARCVKNEAYGRPVFFGAMIAEGVVALVWAAAAMTFFPNGIPGLNEVLAKGGPGLVVNEVSVGLMGSFGGMLAVLGVIACPVTSGDTAFRSVRLIFADIFNLSQSKIRNRLLVAIPVFVSGYLLTLVDFTVIWRYFAFSNQALATIVLWTSSVYMVRNGRSHWFVSLPAAFMTAVCVTYIVMAPEGLAMSEGFAYPAGIVVAIVAFLYFFYASVYRKIKVFA</sequence>
<feature type="transmembrane region" description="Helical" evidence="7">
    <location>
        <begin position="415"/>
        <end position="433"/>
    </location>
</feature>
<feature type="transmembrane region" description="Helical" evidence="7">
    <location>
        <begin position="80"/>
        <end position="98"/>
    </location>
</feature>
<reference evidence="10" key="1">
    <citation type="journal article" date="2019" name="Int. J. Syst. Evol. Microbiol.">
        <title>The Global Catalogue of Microorganisms (GCM) 10K type strain sequencing project: providing services to taxonomists for standard genome sequencing and annotation.</title>
        <authorList>
            <consortium name="The Broad Institute Genomics Platform"/>
            <consortium name="The Broad Institute Genome Sequencing Center for Infectious Disease"/>
            <person name="Wu L."/>
            <person name="Ma J."/>
        </authorList>
    </citation>
    <scope>NUCLEOTIDE SEQUENCE [LARGE SCALE GENOMIC DNA]</scope>
    <source>
        <strain evidence="10">JCM 17805</strain>
    </source>
</reference>
<comment type="caution">
    <text evidence="9">The sequence shown here is derived from an EMBL/GenBank/DDBJ whole genome shotgun (WGS) entry which is preliminary data.</text>
</comment>
<feature type="domain" description="CstA N-terminal" evidence="8">
    <location>
        <begin position="4"/>
        <end position="143"/>
    </location>
</feature>
<organism evidence="9 10">
    <name type="scientific">Kistimonas scapharcae</name>
    <dbReference type="NCBI Taxonomy" id="1036133"/>
    <lineage>
        <taxon>Bacteria</taxon>
        <taxon>Pseudomonadati</taxon>
        <taxon>Pseudomonadota</taxon>
        <taxon>Gammaproteobacteria</taxon>
        <taxon>Oceanospirillales</taxon>
        <taxon>Endozoicomonadaceae</taxon>
        <taxon>Kistimonas</taxon>
    </lineage>
</organism>
<keyword evidence="3" id="KW-1003">Cell membrane</keyword>
<feature type="transmembrane region" description="Helical" evidence="7">
    <location>
        <begin position="188"/>
        <end position="209"/>
    </location>
</feature>
<proteinExistence type="inferred from homology"/>
<evidence type="ECO:0000259" key="8">
    <source>
        <dbReference type="Pfam" id="PF02554"/>
    </source>
</evidence>
<dbReference type="Pfam" id="PF02554">
    <property type="entry name" value="CstA"/>
    <property type="match status" value="3"/>
</dbReference>
<evidence type="ECO:0000256" key="1">
    <source>
        <dbReference type="ARBA" id="ARBA00004651"/>
    </source>
</evidence>
<feature type="transmembrane region" description="Helical" evidence="7">
    <location>
        <begin position="390"/>
        <end position="408"/>
    </location>
</feature>
<evidence type="ECO:0000256" key="7">
    <source>
        <dbReference type="SAM" id="Phobius"/>
    </source>
</evidence>
<comment type="similarity">
    <text evidence="2">Belongs to the peptide transporter carbon starvation (CstA) (TC 2.A.114) family.</text>
</comment>
<feature type="transmembrane region" description="Helical" evidence="7">
    <location>
        <begin position="363"/>
        <end position="384"/>
    </location>
</feature>
<dbReference type="EMBL" id="BAABFL010000460">
    <property type="protein sequence ID" value="GAA4651697.1"/>
    <property type="molecule type" value="Genomic_DNA"/>
</dbReference>
<feature type="transmembrane region" description="Helical" evidence="7">
    <location>
        <begin position="314"/>
        <end position="335"/>
    </location>
</feature>
<dbReference type="PANTHER" id="PTHR30252:SF4">
    <property type="entry name" value="CARBON STARVATION"/>
    <property type="match status" value="1"/>
</dbReference>
<dbReference type="Proteomes" id="UP001500604">
    <property type="component" value="Unassembled WGS sequence"/>
</dbReference>
<name>A0ABP8V7A0_9GAMM</name>
<gene>
    <name evidence="9" type="ORF">GCM10023116_39810</name>
</gene>